<protein>
    <recommendedName>
        <fullName evidence="5">HTH CENPB-type domain-containing protein</fullName>
    </recommendedName>
</protein>
<comment type="caution">
    <text evidence="6">The sequence shown here is derived from an EMBL/GenBank/DDBJ whole genome shotgun (WGS) entry which is preliminary data.</text>
</comment>
<feature type="compositionally biased region" description="Polar residues" evidence="4">
    <location>
        <begin position="738"/>
        <end position="770"/>
    </location>
</feature>
<feature type="domain" description="HTH CENPB-type" evidence="5">
    <location>
        <begin position="59"/>
        <end position="136"/>
    </location>
</feature>
<dbReference type="Gene3D" id="3.30.420.10">
    <property type="entry name" value="Ribonuclease H-like superfamily/Ribonuclease H"/>
    <property type="match status" value="1"/>
</dbReference>
<dbReference type="GO" id="GO:0003677">
    <property type="term" value="F:DNA binding"/>
    <property type="evidence" value="ECO:0007669"/>
    <property type="project" value="UniProtKB-KW"/>
</dbReference>
<dbReference type="Pfam" id="PF03184">
    <property type="entry name" value="DDE_1"/>
    <property type="match status" value="1"/>
</dbReference>
<dbReference type="Pfam" id="PF05225">
    <property type="entry name" value="HTH_psq"/>
    <property type="match status" value="1"/>
</dbReference>
<dbReference type="AlphaFoldDB" id="A0A3L8DSU8"/>
<dbReference type="InterPro" id="IPR007889">
    <property type="entry name" value="HTH_Psq"/>
</dbReference>
<feature type="region of interest" description="Disordered" evidence="4">
    <location>
        <begin position="608"/>
        <end position="629"/>
    </location>
</feature>
<dbReference type="Pfam" id="PF03221">
    <property type="entry name" value="HTH_Tnp_Tc5"/>
    <property type="match status" value="1"/>
</dbReference>
<dbReference type="PROSITE" id="PS51253">
    <property type="entry name" value="HTH_CENPB"/>
    <property type="match status" value="1"/>
</dbReference>
<feature type="compositionally biased region" description="Polar residues" evidence="4">
    <location>
        <begin position="800"/>
        <end position="821"/>
    </location>
</feature>
<dbReference type="InterPro" id="IPR006600">
    <property type="entry name" value="HTH_CenpB_DNA-bd_dom"/>
</dbReference>
<evidence type="ECO:0000259" key="5">
    <source>
        <dbReference type="PROSITE" id="PS51253"/>
    </source>
</evidence>
<dbReference type="SUPFAM" id="SSF46689">
    <property type="entry name" value="Homeodomain-like"/>
    <property type="match status" value="1"/>
</dbReference>
<evidence type="ECO:0000256" key="2">
    <source>
        <dbReference type="ARBA" id="ARBA00023125"/>
    </source>
</evidence>
<comment type="subcellular location">
    <subcellularLocation>
        <location evidence="1">Nucleus</location>
    </subcellularLocation>
</comment>
<evidence type="ECO:0000256" key="1">
    <source>
        <dbReference type="ARBA" id="ARBA00004123"/>
    </source>
</evidence>
<gene>
    <name evidence="6" type="ORF">DMN91_003705</name>
</gene>
<dbReference type="PANTHER" id="PTHR19303">
    <property type="entry name" value="TRANSPOSON"/>
    <property type="match status" value="1"/>
</dbReference>
<dbReference type="InterPro" id="IPR050863">
    <property type="entry name" value="CenT-Element_Derived"/>
</dbReference>
<dbReference type="PANTHER" id="PTHR19303:SF74">
    <property type="entry name" value="POGO TRANSPOSABLE ELEMENT WITH KRAB DOMAIN"/>
    <property type="match status" value="1"/>
</dbReference>
<keyword evidence="2" id="KW-0238">DNA-binding</keyword>
<dbReference type="InterPro" id="IPR009057">
    <property type="entry name" value="Homeodomain-like_sf"/>
</dbReference>
<dbReference type="EMBL" id="QOIP01000004">
    <property type="protein sequence ID" value="RLU23500.1"/>
    <property type="molecule type" value="Genomic_DNA"/>
</dbReference>
<name>A0A3L8DSU8_OOCBI</name>
<dbReference type="InterPro" id="IPR036397">
    <property type="entry name" value="RNaseH_sf"/>
</dbReference>
<evidence type="ECO:0000256" key="3">
    <source>
        <dbReference type="ARBA" id="ARBA00023242"/>
    </source>
</evidence>
<dbReference type="GO" id="GO:0005634">
    <property type="term" value="C:nucleus"/>
    <property type="evidence" value="ECO:0007669"/>
    <property type="project" value="UniProtKB-SubCell"/>
</dbReference>
<sequence>MPNVYIRRTNRASWTQEDLQKAAEDVLQNGLSTRVAGKKYNIPEKTLRFRIKKNDFIKGKIGPSHHLGSDAEKKLVKHILGLQSVGFTPTRRDVREMAFNMVDMLNIKQIFNTETKMAGKFWLLSFLRRYPELSIKKVEGLSRVMIEEMNKAEVSEYFKLLTKILIENDLLDKPGRIWNADESDIQMNNVLGEVAAKGSKDVNVVTSSEIGEIITIVACCNAEGQFLPPYYIMKGKYKPQYEKGLSPGTVIKMRSENAYINSDLFMDWLVNHFIPRKPAGKNLLIVDGHASHMTNAKVLETTKDNNIVLLCLPSHATHYLQPLDRVVFKLFKTYFRDACAKYFRLGKSMRRIPREFSTLLNSAWTQSATVQTGIAAFRATGIYPLNEDVIRAYLLDCDHHSTNPTAETDEFNQTEKMSTSGYIADISQPSCNSQYKDPQMFIPAIVFNTVHPIPSCSSQYEEHQMFTPTKVFNTVHPIPSCSSQYEEPQMFTPTKVFNTVHPIPSCSSQYEEPQMLTPTKYAIVAFTEEEEGETIAVIPVKWIDRPDNKITEMFWPPKSWPEKGSRSVHIKKAVKQCIEPDIHWPLLKASVLHLYNEYDDAVRGLKKAKDDTSLETDSDNAPRRRKPPTRYKDFYEHFYEYNEDEEGNISPRKEKGSRKRKVRKLSENEDESSNKTSPQINFDISNVIKNYSIHIVDEVQDKESEKPLREQPPKNDARLRVLQEFQENFSKDSEQKQRQLQTVHGGQLQSNISKNQNTTTTLNSEISSVLSPKDEETSNTISEILNTSSVTSASSDCVSGNNAPQDTQFSSSMRINSFDKGSSSSFQNPSCSSVQTITSSPSFEEQFYSSLKVEPDENETHSTNDIDEEETKIQMESQCSINLKNEDDCECKHCHSEIKQNNAILQEINKKLDLMLMNQAIILRSVNPDYATSMVAPNIPLIPLNTKEDFQKMEKFVAANPINYETVRDLLYSKCASAFGASCVPSERTITGNILSKLISNGLAKLISWSGSEGDKIKFSDTKLCEVVFGAVKQRFPDSFLTDAEAKIKRWFQTANGRRVPSVTDV</sequence>
<reference evidence="6" key="2">
    <citation type="submission" date="2018-07" db="EMBL/GenBank/DDBJ databases">
        <authorList>
            <person name="Mckenzie S.K."/>
            <person name="Kronauer D.J.C."/>
        </authorList>
    </citation>
    <scope>NUCLEOTIDE SEQUENCE</scope>
    <source>
        <strain evidence="6">Clonal line C1</strain>
    </source>
</reference>
<dbReference type="Gene3D" id="1.10.10.60">
    <property type="entry name" value="Homeodomain-like"/>
    <property type="match status" value="1"/>
</dbReference>
<feature type="region of interest" description="Disordered" evidence="4">
    <location>
        <begin position="729"/>
        <end position="775"/>
    </location>
</feature>
<feature type="region of interest" description="Disordered" evidence="4">
    <location>
        <begin position="645"/>
        <end position="679"/>
    </location>
</feature>
<feature type="compositionally biased region" description="Low complexity" evidence="4">
    <location>
        <begin position="822"/>
        <end position="833"/>
    </location>
</feature>
<accession>A0A3L8DSU8</accession>
<dbReference type="OrthoDB" id="7690104at2759"/>
<reference evidence="6" key="1">
    <citation type="journal article" date="2018" name="Genome Res.">
        <title>The genomic architecture and molecular evolution of ant odorant receptors.</title>
        <authorList>
            <person name="McKenzie S.K."/>
            <person name="Kronauer D.J.C."/>
        </authorList>
    </citation>
    <scope>NUCLEOTIDE SEQUENCE [LARGE SCALE GENOMIC DNA]</scope>
    <source>
        <strain evidence="6">Clonal line C1</strain>
    </source>
</reference>
<organism evidence="6">
    <name type="scientific">Ooceraea biroi</name>
    <name type="common">Clonal raider ant</name>
    <name type="synonym">Cerapachys biroi</name>
    <dbReference type="NCBI Taxonomy" id="2015173"/>
    <lineage>
        <taxon>Eukaryota</taxon>
        <taxon>Metazoa</taxon>
        <taxon>Ecdysozoa</taxon>
        <taxon>Arthropoda</taxon>
        <taxon>Hexapoda</taxon>
        <taxon>Insecta</taxon>
        <taxon>Pterygota</taxon>
        <taxon>Neoptera</taxon>
        <taxon>Endopterygota</taxon>
        <taxon>Hymenoptera</taxon>
        <taxon>Apocrita</taxon>
        <taxon>Aculeata</taxon>
        <taxon>Formicoidea</taxon>
        <taxon>Formicidae</taxon>
        <taxon>Dorylinae</taxon>
        <taxon>Ooceraea</taxon>
    </lineage>
</organism>
<proteinExistence type="predicted"/>
<dbReference type="InterPro" id="IPR004875">
    <property type="entry name" value="DDE_SF_endonuclease_dom"/>
</dbReference>
<keyword evidence="3" id="KW-0539">Nucleus</keyword>
<feature type="region of interest" description="Disordered" evidence="4">
    <location>
        <begin position="792"/>
        <end position="839"/>
    </location>
</feature>
<dbReference type="Proteomes" id="UP000279307">
    <property type="component" value="Chromosome 4"/>
</dbReference>
<evidence type="ECO:0000313" key="6">
    <source>
        <dbReference type="EMBL" id="RLU23500.1"/>
    </source>
</evidence>
<evidence type="ECO:0000256" key="4">
    <source>
        <dbReference type="SAM" id="MobiDB-lite"/>
    </source>
</evidence>